<feature type="transmembrane region" description="Helical" evidence="9">
    <location>
        <begin position="264"/>
        <end position="287"/>
    </location>
</feature>
<dbReference type="NCBIfam" id="TIGR00879">
    <property type="entry name" value="SP"/>
    <property type="match status" value="1"/>
</dbReference>
<name>A0A0D2BD75_9EURO</name>
<reference evidence="11 12" key="1">
    <citation type="submission" date="2015-01" db="EMBL/GenBank/DDBJ databases">
        <title>The Genome Sequence of Exophiala spinifera CBS89968.</title>
        <authorList>
            <consortium name="The Broad Institute Genomics Platform"/>
            <person name="Cuomo C."/>
            <person name="de Hoog S."/>
            <person name="Gorbushina A."/>
            <person name="Stielow B."/>
            <person name="Teixiera M."/>
            <person name="Abouelleil A."/>
            <person name="Chapman S.B."/>
            <person name="Priest M."/>
            <person name="Young S.K."/>
            <person name="Wortman J."/>
            <person name="Nusbaum C."/>
            <person name="Birren B."/>
        </authorList>
    </citation>
    <scope>NUCLEOTIDE SEQUENCE [LARGE SCALE GENOMIC DNA]</scope>
    <source>
        <strain evidence="11 12">CBS 89968</strain>
    </source>
</reference>
<organism evidence="11 12">
    <name type="scientific">Exophiala spinifera</name>
    <dbReference type="NCBI Taxonomy" id="91928"/>
    <lineage>
        <taxon>Eukaryota</taxon>
        <taxon>Fungi</taxon>
        <taxon>Dikarya</taxon>
        <taxon>Ascomycota</taxon>
        <taxon>Pezizomycotina</taxon>
        <taxon>Eurotiomycetes</taxon>
        <taxon>Chaetothyriomycetidae</taxon>
        <taxon>Chaetothyriales</taxon>
        <taxon>Herpotrichiellaceae</taxon>
        <taxon>Exophiala</taxon>
    </lineage>
</organism>
<comment type="subcellular location">
    <subcellularLocation>
        <location evidence="1">Membrane</location>
        <topology evidence="1">Multi-pass membrane protein</topology>
    </subcellularLocation>
</comment>
<feature type="transmembrane region" description="Helical" evidence="9">
    <location>
        <begin position="202"/>
        <end position="223"/>
    </location>
</feature>
<dbReference type="EMBL" id="KN847495">
    <property type="protein sequence ID" value="KIW16535.1"/>
    <property type="molecule type" value="Genomic_DNA"/>
</dbReference>
<dbReference type="GeneID" id="27333673"/>
<feature type="transmembrane region" description="Helical" evidence="9">
    <location>
        <begin position="235"/>
        <end position="257"/>
    </location>
</feature>
<dbReference type="Pfam" id="PF00083">
    <property type="entry name" value="Sugar_tr"/>
    <property type="match status" value="1"/>
</dbReference>
<dbReference type="AlphaFoldDB" id="A0A0D2BD75"/>
<keyword evidence="3 8" id="KW-0813">Transport</keyword>
<evidence type="ECO:0000256" key="8">
    <source>
        <dbReference type="RuleBase" id="RU003346"/>
    </source>
</evidence>
<evidence type="ECO:0000256" key="4">
    <source>
        <dbReference type="ARBA" id="ARBA00022692"/>
    </source>
</evidence>
<dbReference type="VEuPathDB" id="FungiDB:PV08_06590"/>
<dbReference type="Proteomes" id="UP000053328">
    <property type="component" value="Unassembled WGS sequence"/>
</dbReference>
<evidence type="ECO:0000256" key="1">
    <source>
        <dbReference type="ARBA" id="ARBA00004141"/>
    </source>
</evidence>
<dbReference type="InterPro" id="IPR005829">
    <property type="entry name" value="Sugar_transporter_CS"/>
</dbReference>
<feature type="transmembrane region" description="Helical" evidence="9">
    <location>
        <begin position="22"/>
        <end position="40"/>
    </location>
</feature>
<feature type="transmembrane region" description="Helical" evidence="9">
    <location>
        <begin position="119"/>
        <end position="140"/>
    </location>
</feature>
<protein>
    <recommendedName>
        <fullName evidence="10">Major facilitator superfamily (MFS) profile domain-containing protein</fullName>
    </recommendedName>
</protein>
<dbReference type="GO" id="GO:0016020">
    <property type="term" value="C:membrane"/>
    <property type="evidence" value="ECO:0007669"/>
    <property type="project" value="UniProtKB-SubCell"/>
</dbReference>
<evidence type="ECO:0000259" key="10">
    <source>
        <dbReference type="PROSITE" id="PS50850"/>
    </source>
</evidence>
<dbReference type="InterPro" id="IPR050360">
    <property type="entry name" value="MFS_Sugar_Transporters"/>
</dbReference>
<dbReference type="GO" id="GO:0005351">
    <property type="term" value="F:carbohydrate:proton symporter activity"/>
    <property type="evidence" value="ECO:0007669"/>
    <property type="project" value="TreeGrafter"/>
</dbReference>
<gene>
    <name evidence="11" type="ORF">PV08_06590</name>
</gene>
<feature type="domain" description="Major facilitator superfamily (MFS) profile" evidence="10">
    <location>
        <begin position="1"/>
        <end position="392"/>
    </location>
</feature>
<sequence length="442" mass="49126">IAIIPWIGLTLRRSHPLDCRKTIIASLILTSAFVFITFFAKTAAQLLTGQILLGFPWGVFQTITVVYASEVCPVVLRPYLTTYVNLCWIFGQLIASGVLKGVAGRYDQWSYRIPFGLQWLWPVPIMIGVFLAPESPWWLVRHGQREKAKTALLRLTSAQDTNFDPDATITMMEHTDLMEKAVSEGTSYIDCFKGVNLRRTEIACCTWVTQVFSGIALSAYSSYFYLQAGLPRKHAFTLTVVQYALGAIGTGSSWALMSRFGRRTLYLAGIAGMWLLMVIVGVVAVSIPHSSTEPTAGWVIGSLLIAWTIIYDMTVGPVCYALISELPSTRLRAKTIVIARSCYNVAGILLGVLTPRMLNPSAWNWGGKTGFFWAGSCLLCFIWTYFRLPEPKGRTYRELDILFALDTPARKFAGTVIEAVSEENAVLEDAKMPVIEVVERIS</sequence>
<evidence type="ECO:0000256" key="7">
    <source>
        <dbReference type="ARBA" id="ARBA00026248"/>
    </source>
</evidence>
<feature type="transmembrane region" description="Helical" evidence="9">
    <location>
        <begin position="335"/>
        <end position="358"/>
    </location>
</feature>
<keyword evidence="6 9" id="KW-0472">Membrane</keyword>
<dbReference type="RefSeq" id="XP_016236751.1">
    <property type="nucleotide sequence ID" value="XM_016380924.1"/>
</dbReference>
<evidence type="ECO:0000256" key="6">
    <source>
        <dbReference type="ARBA" id="ARBA00023136"/>
    </source>
</evidence>
<dbReference type="PANTHER" id="PTHR48022">
    <property type="entry name" value="PLASTIDIC GLUCOSE TRANSPORTER 4"/>
    <property type="match status" value="1"/>
</dbReference>
<keyword evidence="4 9" id="KW-0812">Transmembrane</keyword>
<dbReference type="SUPFAM" id="SSF103473">
    <property type="entry name" value="MFS general substrate transporter"/>
    <property type="match status" value="1"/>
</dbReference>
<dbReference type="FunFam" id="1.20.1250.20:FF:000078">
    <property type="entry name" value="MFS maltose transporter, putative"/>
    <property type="match status" value="1"/>
</dbReference>
<keyword evidence="12" id="KW-1185">Reference proteome</keyword>
<dbReference type="PANTHER" id="PTHR48022:SF5">
    <property type="entry name" value="ALPHA-GLUCOSIDES PERMEASE MPH2-RELATED"/>
    <property type="match status" value="1"/>
</dbReference>
<dbReference type="InterPro" id="IPR005828">
    <property type="entry name" value="MFS_sugar_transport-like"/>
</dbReference>
<dbReference type="GO" id="GO:0000023">
    <property type="term" value="P:maltose metabolic process"/>
    <property type="evidence" value="ECO:0007669"/>
    <property type="project" value="UniProtKB-KW"/>
</dbReference>
<proteinExistence type="inferred from homology"/>
<feature type="transmembrane region" description="Helical" evidence="9">
    <location>
        <begin position="80"/>
        <end position="99"/>
    </location>
</feature>
<dbReference type="OrthoDB" id="6612291at2759"/>
<evidence type="ECO:0000256" key="2">
    <source>
        <dbReference type="ARBA" id="ARBA00010992"/>
    </source>
</evidence>
<evidence type="ECO:0000313" key="12">
    <source>
        <dbReference type="Proteomes" id="UP000053328"/>
    </source>
</evidence>
<dbReference type="InterPro" id="IPR036259">
    <property type="entry name" value="MFS_trans_sf"/>
</dbReference>
<dbReference type="InterPro" id="IPR020846">
    <property type="entry name" value="MFS_dom"/>
</dbReference>
<keyword evidence="7" id="KW-0462">Maltose metabolism</keyword>
<evidence type="ECO:0000313" key="11">
    <source>
        <dbReference type="EMBL" id="KIW16535.1"/>
    </source>
</evidence>
<accession>A0A0D2BD75</accession>
<feature type="non-terminal residue" evidence="11">
    <location>
        <position position="1"/>
    </location>
</feature>
<feature type="transmembrane region" description="Helical" evidence="9">
    <location>
        <begin position="299"/>
        <end position="323"/>
    </location>
</feature>
<dbReference type="HOGENOM" id="CLU_001265_11_0_1"/>
<feature type="transmembrane region" description="Helical" evidence="9">
    <location>
        <begin position="46"/>
        <end position="68"/>
    </location>
</feature>
<dbReference type="PROSITE" id="PS50850">
    <property type="entry name" value="MFS"/>
    <property type="match status" value="1"/>
</dbReference>
<comment type="similarity">
    <text evidence="2 8">Belongs to the major facilitator superfamily. Sugar transporter (TC 2.A.1.1) family.</text>
</comment>
<evidence type="ECO:0000256" key="3">
    <source>
        <dbReference type="ARBA" id="ARBA00022448"/>
    </source>
</evidence>
<dbReference type="Gene3D" id="1.20.1250.20">
    <property type="entry name" value="MFS general substrate transporter like domains"/>
    <property type="match status" value="1"/>
</dbReference>
<dbReference type="PROSITE" id="PS00217">
    <property type="entry name" value="SUGAR_TRANSPORT_2"/>
    <property type="match status" value="1"/>
</dbReference>
<evidence type="ECO:0000256" key="9">
    <source>
        <dbReference type="SAM" id="Phobius"/>
    </source>
</evidence>
<evidence type="ECO:0000256" key="5">
    <source>
        <dbReference type="ARBA" id="ARBA00022989"/>
    </source>
</evidence>
<dbReference type="InterPro" id="IPR003663">
    <property type="entry name" value="Sugar/inositol_transpt"/>
</dbReference>
<keyword evidence="5 9" id="KW-1133">Transmembrane helix</keyword>
<feature type="transmembrane region" description="Helical" evidence="9">
    <location>
        <begin position="370"/>
        <end position="388"/>
    </location>
</feature>